<name>A0AAJ8L9B2_9TREE</name>
<dbReference type="PANTHER" id="PTHR43157:SF31">
    <property type="entry name" value="PHOSPHATIDYLINOSITOL-GLYCAN BIOSYNTHESIS CLASS F PROTEIN"/>
    <property type="match status" value="1"/>
</dbReference>
<gene>
    <name evidence="2" type="ORF">I206_105899</name>
</gene>
<dbReference type="InterPro" id="IPR002347">
    <property type="entry name" value="SDR_fam"/>
</dbReference>
<dbReference type="PRINTS" id="PR00081">
    <property type="entry name" value="GDHRDH"/>
</dbReference>
<dbReference type="InterPro" id="IPR036291">
    <property type="entry name" value="NAD(P)-bd_dom_sf"/>
</dbReference>
<reference evidence="2" key="2">
    <citation type="submission" date="2024-02" db="EMBL/GenBank/DDBJ databases">
        <title>Comparative genomics of Cryptococcus and Kwoniella reveals pathogenesis evolution and contrasting modes of karyotype evolution via chromosome fusion or intercentromeric recombination.</title>
        <authorList>
            <person name="Coelho M.A."/>
            <person name="David-Palma M."/>
            <person name="Shea T."/>
            <person name="Bowers K."/>
            <person name="McGinley-Smith S."/>
            <person name="Mohammad A.W."/>
            <person name="Gnirke A."/>
            <person name="Yurkov A.M."/>
            <person name="Nowrousian M."/>
            <person name="Sun S."/>
            <person name="Cuomo C.A."/>
            <person name="Heitman J."/>
        </authorList>
    </citation>
    <scope>NUCLEOTIDE SEQUENCE</scope>
    <source>
        <strain evidence="2">CBS 10737</strain>
    </source>
</reference>
<keyword evidence="1" id="KW-0560">Oxidoreductase</keyword>
<dbReference type="Pfam" id="PF00106">
    <property type="entry name" value="adh_short"/>
    <property type="match status" value="1"/>
</dbReference>
<evidence type="ECO:0000256" key="1">
    <source>
        <dbReference type="ARBA" id="ARBA00023002"/>
    </source>
</evidence>
<evidence type="ECO:0008006" key="4">
    <source>
        <dbReference type="Google" id="ProtNLM"/>
    </source>
</evidence>
<dbReference type="GeneID" id="30173089"/>
<evidence type="ECO:0000313" key="2">
    <source>
        <dbReference type="EMBL" id="WWC71940.1"/>
    </source>
</evidence>
<dbReference type="Gene3D" id="3.40.50.720">
    <property type="entry name" value="NAD(P)-binding Rossmann-like Domain"/>
    <property type="match status" value="1"/>
</dbReference>
<keyword evidence="3" id="KW-1185">Reference proteome</keyword>
<evidence type="ECO:0000313" key="3">
    <source>
        <dbReference type="Proteomes" id="UP000094020"/>
    </source>
</evidence>
<dbReference type="PANTHER" id="PTHR43157">
    <property type="entry name" value="PHOSPHATIDYLINOSITOL-GLYCAN BIOSYNTHESIS CLASS F PROTEIN-RELATED"/>
    <property type="match status" value="1"/>
</dbReference>
<sequence length="330" mass="36450">MTLWTFIGRQWTKLPPPPKGEYLKGKVVLLTGANSGIGLESLKHFSTASPALLILAVRSIEVSERILAELQSLHTDLKGIVISLNLDDLDSIKSFPSRLKDKGIDKIDILINNAGINPGNDDKPAEMTKDGYEKTFQTNVLSPILLTFTLLSFLKQSSKPKVIFLGSGLHATCNNQPIIEAIDQKKSIIKIFNDQNSFDNKQIYGRSKLLLHMFTRQLIEMLNDISIITVSPGLAITNLGRDFKFSIGFIIFGAPFMFLNARSAEKGARNLTSAVANAEQSYDYWAECGPSYSESSWLSSGQGIKAIKAFYTEMIDEIEKITPGITKDLA</sequence>
<dbReference type="AlphaFoldDB" id="A0AAJ8L9B2"/>
<organism evidence="2 3">
    <name type="scientific">Kwoniella pini CBS 10737</name>
    <dbReference type="NCBI Taxonomy" id="1296096"/>
    <lineage>
        <taxon>Eukaryota</taxon>
        <taxon>Fungi</taxon>
        <taxon>Dikarya</taxon>
        <taxon>Basidiomycota</taxon>
        <taxon>Agaricomycotina</taxon>
        <taxon>Tremellomycetes</taxon>
        <taxon>Tremellales</taxon>
        <taxon>Cryptococcaceae</taxon>
        <taxon>Kwoniella</taxon>
    </lineage>
</organism>
<dbReference type="SUPFAM" id="SSF51735">
    <property type="entry name" value="NAD(P)-binding Rossmann-fold domains"/>
    <property type="match status" value="1"/>
</dbReference>
<dbReference type="Proteomes" id="UP000094020">
    <property type="component" value="Chromosome 8"/>
</dbReference>
<dbReference type="GO" id="GO:0016491">
    <property type="term" value="F:oxidoreductase activity"/>
    <property type="evidence" value="ECO:0007669"/>
    <property type="project" value="UniProtKB-KW"/>
</dbReference>
<reference evidence="2" key="1">
    <citation type="submission" date="2013-07" db="EMBL/GenBank/DDBJ databases">
        <authorList>
            <consortium name="The Broad Institute Genome Sequencing Platform"/>
            <person name="Cuomo C."/>
            <person name="Litvintseva A."/>
            <person name="Chen Y."/>
            <person name="Heitman J."/>
            <person name="Sun S."/>
            <person name="Springer D."/>
            <person name="Dromer F."/>
            <person name="Young S.K."/>
            <person name="Zeng Q."/>
            <person name="Gargeya S."/>
            <person name="Fitzgerald M."/>
            <person name="Abouelleil A."/>
            <person name="Alvarado L."/>
            <person name="Berlin A.M."/>
            <person name="Chapman S.B."/>
            <person name="Dewar J."/>
            <person name="Goldberg J."/>
            <person name="Griggs A."/>
            <person name="Gujja S."/>
            <person name="Hansen M."/>
            <person name="Howarth C."/>
            <person name="Imamovic A."/>
            <person name="Larimer J."/>
            <person name="McCowan C."/>
            <person name="Murphy C."/>
            <person name="Pearson M."/>
            <person name="Priest M."/>
            <person name="Roberts A."/>
            <person name="Saif S."/>
            <person name="Shea T."/>
            <person name="Sykes S."/>
            <person name="Wortman J."/>
            <person name="Nusbaum C."/>
            <person name="Birren B."/>
        </authorList>
    </citation>
    <scope>NUCLEOTIDE SEQUENCE</scope>
    <source>
        <strain evidence="2">CBS 10737</strain>
    </source>
</reference>
<dbReference type="EMBL" id="CP144526">
    <property type="protein sequence ID" value="WWC71940.1"/>
    <property type="molecule type" value="Genomic_DNA"/>
</dbReference>
<dbReference type="RefSeq" id="XP_019010252.2">
    <property type="nucleotide sequence ID" value="XM_019156450.2"/>
</dbReference>
<proteinExistence type="predicted"/>
<dbReference type="KEGG" id="kpin:30173089"/>
<protein>
    <recommendedName>
        <fullName evidence="4">NAD(P)-binding protein</fullName>
    </recommendedName>
</protein>
<accession>A0AAJ8L9B2</accession>